<reference evidence="7 8" key="1">
    <citation type="journal article" date="2017" name="ISME J.">
        <title>Energy and carbon metabolisms in a deep terrestrial subsurface fluid microbial community.</title>
        <authorList>
            <person name="Momper L."/>
            <person name="Jungbluth S.P."/>
            <person name="Lee M.D."/>
            <person name="Amend J.P."/>
        </authorList>
    </citation>
    <scope>NUCLEOTIDE SEQUENCE [LARGE SCALE GENOMIC DNA]</scope>
    <source>
        <strain evidence="7">SURF_17</strain>
    </source>
</reference>
<evidence type="ECO:0000256" key="3">
    <source>
        <dbReference type="ARBA" id="ARBA00022898"/>
    </source>
</evidence>
<evidence type="ECO:0000256" key="5">
    <source>
        <dbReference type="PIRSR" id="PIRSR006278-2"/>
    </source>
</evidence>
<feature type="modified residue" description="N6-(pyridoxal phosphate)lysine" evidence="5">
    <location>
        <position position="49"/>
    </location>
</feature>
<dbReference type="InterPro" id="IPR005966">
    <property type="entry name" value="D-Cys_desShydrase"/>
</dbReference>
<dbReference type="PANTHER" id="PTHR43780">
    <property type="entry name" value="1-AMINOCYCLOPROPANE-1-CARBOXYLATE DEAMINASE-RELATED"/>
    <property type="match status" value="1"/>
</dbReference>
<comment type="cofactor">
    <cofactor evidence="1">
        <name>pyridoxal 5'-phosphate</name>
        <dbReference type="ChEBI" id="CHEBI:597326"/>
    </cofactor>
</comment>
<dbReference type="Gene3D" id="3.40.50.1100">
    <property type="match status" value="2"/>
</dbReference>
<evidence type="ECO:0000256" key="4">
    <source>
        <dbReference type="PIRSR" id="PIRSR006278-1"/>
    </source>
</evidence>
<dbReference type="NCBIfam" id="TIGR01275">
    <property type="entry name" value="ACC_deam_rel"/>
    <property type="match status" value="1"/>
</dbReference>
<dbReference type="InterPro" id="IPR001926">
    <property type="entry name" value="TrpB-like_PALP"/>
</dbReference>
<comment type="caution">
    <text evidence="7">The sequence shown here is derived from an EMBL/GenBank/DDBJ whole genome shotgun (WGS) entry which is preliminary data.</text>
</comment>
<evidence type="ECO:0000256" key="2">
    <source>
        <dbReference type="ARBA" id="ARBA00008639"/>
    </source>
</evidence>
<evidence type="ECO:0000259" key="6">
    <source>
        <dbReference type="Pfam" id="PF00291"/>
    </source>
</evidence>
<dbReference type="PANTHER" id="PTHR43780:SF2">
    <property type="entry name" value="1-AMINOCYCLOPROPANE-1-CARBOXYLATE DEAMINASE-RELATED"/>
    <property type="match status" value="1"/>
</dbReference>
<comment type="similarity">
    <text evidence="2">Belongs to the ACC deaminase/D-cysteine desulfhydrase family.</text>
</comment>
<dbReference type="EMBL" id="QZKI01000094">
    <property type="protein sequence ID" value="RJP68169.1"/>
    <property type="molecule type" value="Genomic_DNA"/>
</dbReference>
<dbReference type="PIRSF" id="PIRSF006278">
    <property type="entry name" value="ACCD_DCysDesulf"/>
    <property type="match status" value="1"/>
</dbReference>
<evidence type="ECO:0000313" key="8">
    <source>
        <dbReference type="Proteomes" id="UP000285961"/>
    </source>
</evidence>
<gene>
    <name evidence="7" type="ORF">C4532_13215</name>
</gene>
<name>A0A419EV54_9BACT</name>
<evidence type="ECO:0000313" key="7">
    <source>
        <dbReference type="EMBL" id="RJP68169.1"/>
    </source>
</evidence>
<evidence type="ECO:0000256" key="1">
    <source>
        <dbReference type="ARBA" id="ARBA00001933"/>
    </source>
</evidence>
<accession>A0A419EV54</accession>
<feature type="active site" description="Nucleophile" evidence="4">
    <location>
        <position position="76"/>
    </location>
</feature>
<proteinExistence type="inferred from homology"/>
<dbReference type="InterPro" id="IPR027278">
    <property type="entry name" value="ACCD_DCysDesulf"/>
</dbReference>
<feature type="domain" description="Tryptophan synthase beta chain-like PALP" evidence="6">
    <location>
        <begin position="10"/>
        <end position="322"/>
    </location>
</feature>
<dbReference type="Proteomes" id="UP000285961">
    <property type="component" value="Unassembled WGS sequence"/>
</dbReference>
<dbReference type="AlphaFoldDB" id="A0A419EV54"/>
<organism evidence="7 8">
    <name type="scientific">Candidatus Abyssobacteria bacterium SURF_17</name>
    <dbReference type="NCBI Taxonomy" id="2093361"/>
    <lineage>
        <taxon>Bacteria</taxon>
        <taxon>Pseudomonadati</taxon>
        <taxon>Candidatus Hydrogenedentota</taxon>
        <taxon>Candidatus Abyssobacteria</taxon>
    </lineage>
</organism>
<dbReference type="Pfam" id="PF00291">
    <property type="entry name" value="PALP"/>
    <property type="match status" value="1"/>
</dbReference>
<dbReference type="GO" id="GO:0019148">
    <property type="term" value="F:D-cysteine desulfhydrase activity"/>
    <property type="evidence" value="ECO:0007669"/>
    <property type="project" value="TreeGrafter"/>
</dbReference>
<dbReference type="SUPFAM" id="SSF53686">
    <property type="entry name" value="Tryptophan synthase beta subunit-like PLP-dependent enzymes"/>
    <property type="match status" value="1"/>
</dbReference>
<keyword evidence="3 5" id="KW-0663">Pyridoxal phosphate</keyword>
<sequence>MKVDDIPRISLSFLPTPLEHLPALTKNLGGPQIWMKRDDMTGLATGGNKARKLEFLLADAIKNKADTVLTFGAIQSNHCRMTAAAARKVGLNCFLVLSGKVPERLEGNLLLDEILGCEYLFLPDFNDPSRFDEMRLAVFNVVQELTEKGRSVYMIPPGGSTPLGDVGYYLAALELFEQAREYGIRIDSIFVAMGSGGTQAGLLAGVKILDQPANVMGIAVNKEGSLAELGLPPIEVIVNQIGDLIGEKPNATPDDVIINYNYYGEAYGKITPGCVEAIKLVARLEGIFLDPVYTGKTMAGMIDLIRKGNFRKDENIVFMHTGGYPGIFPHSESFRERV</sequence>
<dbReference type="InterPro" id="IPR036052">
    <property type="entry name" value="TrpB-like_PALP_sf"/>
</dbReference>
<protein>
    <submittedName>
        <fullName evidence="7">D-cysteine desulfhydrase family protein</fullName>
    </submittedName>
</protein>